<evidence type="ECO:0000313" key="2">
    <source>
        <dbReference type="EMBL" id="SBS70064.1"/>
    </source>
</evidence>
<name>A0A1Y5NUK1_9MICO</name>
<organism evidence="2">
    <name type="scientific">uncultured Microbacterium sp</name>
    <dbReference type="NCBI Taxonomy" id="191216"/>
    <lineage>
        <taxon>Bacteria</taxon>
        <taxon>Bacillati</taxon>
        <taxon>Actinomycetota</taxon>
        <taxon>Actinomycetes</taxon>
        <taxon>Micrococcales</taxon>
        <taxon>Microbacteriaceae</taxon>
        <taxon>Microbacterium</taxon>
        <taxon>environmental samples</taxon>
    </lineage>
</organism>
<reference evidence="2" key="1">
    <citation type="submission" date="2016-03" db="EMBL/GenBank/DDBJ databases">
        <authorList>
            <person name="Ploux O."/>
        </authorList>
    </citation>
    <scope>NUCLEOTIDE SEQUENCE</scope>
    <source>
        <strain evidence="2">UC1</strain>
    </source>
</reference>
<dbReference type="AlphaFoldDB" id="A0A1Y5NUK1"/>
<dbReference type="InterPro" id="IPR002937">
    <property type="entry name" value="Amino_oxidase"/>
</dbReference>
<dbReference type="Pfam" id="PF01593">
    <property type="entry name" value="Amino_oxidase"/>
    <property type="match status" value="1"/>
</dbReference>
<dbReference type="Gene3D" id="3.90.660.20">
    <property type="entry name" value="Protoporphyrinogen oxidase, mitochondrial, domain 2"/>
    <property type="match status" value="1"/>
</dbReference>
<dbReference type="SUPFAM" id="SSF51905">
    <property type="entry name" value="FAD/NAD(P)-binding domain"/>
    <property type="match status" value="1"/>
</dbReference>
<dbReference type="Gene3D" id="3.50.50.60">
    <property type="entry name" value="FAD/NAD(P)-binding domain"/>
    <property type="match status" value="1"/>
</dbReference>
<dbReference type="RefSeq" id="WP_295572618.1">
    <property type="nucleotide sequence ID" value="NZ_FLQR01000001.1"/>
</dbReference>
<evidence type="ECO:0000259" key="1">
    <source>
        <dbReference type="Pfam" id="PF01593"/>
    </source>
</evidence>
<dbReference type="EMBL" id="FLQR01000001">
    <property type="protein sequence ID" value="SBS70064.1"/>
    <property type="molecule type" value="Genomic_DNA"/>
</dbReference>
<dbReference type="GO" id="GO:0016491">
    <property type="term" value="F:oxidoreductase activity"/>
    <property type="evidence" value="ECO:0007669"/>
    <property type="project" value="InterPro"/>
</dbReference>
<sequence length="467" mass="47170">MNPVTAPAADVVVVGGGVAGLVIAWEVARAGRRVIVCESGDDTGGMLRRGCVAGVDLDLGAESFAIRSSGVADLVADLGTGAALPLTIVEPRPEGAYLVLPAPFGRVRRLPLPRRAVVGMPAEPAASDVVRVIGRAAARRAARERDLPAGLPSGAEPSLFDLAAARYGRRLAERLVDPLCQSVYSQPASAVRLSAVHPSLWAEFARRGSLTAAAEAVAPAARAGSAVRGIDGGMWRLAAALRTAAEAAGAVIRTDAPVQALRTAAEGFDVVLAGETLRAAHVVVATGPAAAGALLHVDVAAPVGGAVRLVTAEVVSGALDARPVGSGVIVAPGARGAAKALTHVDAKWDWAARALPPHTHVVRLSARDADAPGLDTPAAVAAELRRLTGARIRTGDVRALTQTRWSDAVTSATAEAAAWRAAARAAAPAGIHLAGATVAGTGLASVIPHARELARALVARTSHPATA</sequence>
<protein>
    <submittedName>
        <fullName evidence="2">FAD dependent oxidoreductase</fullName>
    </submittedName>
</protein>
<dbReference type="InterPro" id="IPR050464">
    <property type="entry name" value="Zeta_carotene_desat/Oxidored"/>
</dbReference>
<dbReference type="Gene3D" id="1.10.3110.10">
    <property type="entry name" value="protoporphyrinogen ix oxidase, domain 3"/>
    <property type="match status" value="1"/>
</dbReference>
<dbReference type="PANTHER" id="PTHR42923:SF3">
    <property type="entry name" value="PROTOPORPHYRINOGEN OXIDASE"/>
    <property type="match status" value="1"/>
</dbReference>
<gene>
    <name evidence="2" type="ORF">MIPYR_10245</name>
</gene>
<accession>A0A1Y5NUK1</accession>
<feature type="domain" description="Amine oxidase" evidence="1">
    <location>
        <begin position="18"/>
        <end position="450"/>
    </location>
</feature>
<dbReference type="PANTHER" id="PTHR42923">
    <property type="entry name" value="PROTOPORPHYRINOGEN OXIDASE"/>
    <property type="match status" value="1"/>
</dbReference>
<dbReference type="InterPro" id="IPR036188">
    <property type="entry name" value="FAD/NAD-bd_sf"/>
</dbReference>
<dbReference type="PRINTS" id="PR00411">
    <property type="entry name" value="PNDRDTASEI"/>
</dbReference>
<proteinExistence type="predicted"/>